<dbReference type="EMBL" id="JAPFFF010000014">
    <property type="protein sequence ID" value="KAK8870675.1"/>
    <property type="molecule type" value="Genomic_DNA"/>
</dbReference>
<dbReference type="InterPro" id="IPR006886">
    <property type="entry name" value="RNA_pol_III_Rpc5"/>
</dbReference>
<dbReference type="GO" id="GO:0000428">
    <property type="term" value="C:DNA-directed RNA polymerase complex"/>
    <property type="evidence" value="ECO:0007669"/>
    <property type="project" value="UniProtKB-KW"/>
</dbReference>
<evidence type="ECO:0000313" key="2">
    <source>
        <dbReference type="Proteomes" id="UP001470230"/>
    </source>
</evidence>
<dbReference type="Pfam" id="PF04801">
    <property type="entry name" value="RPC5"/>
    <property type="match status" value="1"/>
</dbReference>
<gene>
    <name evidence="1" type="ORF">M9Y10_008562</name>
</gene>
<dbReference type="PANTHER" id="PTHR12069:SF0">
    <property type="entry name" value="DNA-DIRECTED RNA POLYMERASE III SUBUNIT RPC5"/>
    <property type="match status" value="1"/>
</dbReference>
<name>A0ABR2IZG4_9EUKA</name>
<sequence length="350" mass="40549">MDDNDPVVKEIKIFNCSGVGNKSFLLQFPLVSRENEVPAVQFAGHDAEMDRYEFLVLPPQDLVSSNDMTYKISTQKVNISQPIAVGVLRDDELHLTPIYQVLQGRPMTSANQEEVENKYDLNWEPIQDLDEFISQSRDDISAPMSSQVYQKLLTGSQETINIEMIENLDDNELHSRPPSEQLIYILLKEKTISFDQQLQKHGLQAHKEELLPLLLEYAYYIQGRWTIKTEKLPETILPINFRLPRNFIIVLFAKKKTLPTTAIIDGKSVGLFEKFLSLFNIKREDMPKILENLGVKQKGRSDIVFKFKENPQFEKLHKEYAEQGQQEIENLKETICIARHDEHLFDPFLI</sequence>
<organism evidence="1 2">
    <name type="scientific">Tritrichomonas musculus</name>
    <dbReference type="NCBI Taxonomy" id="1915356"/>
    <lineage>
        <taxon>Eukaryota</taxon>
        <taxon>Metamonada</taxon>
        <taxon>Parabasalia</taxon>
        <taxon>Tritrichomonadida</taxon>
        <taxon>Tritrichomonadidae</taxon>
        <taxon>Tritrichomonas</taxon>
    </lineage>
</organism>
<keyword evidence="1" id="KW-0240">DNA-directed RNA polymerase</keyword>
<comment type="caution">
    <text evidence="1">The sequence shown here is derived from an EMBL/GenBank/DDBJ whole genome shotgun (WGS) entry which is preliminary data.</text>
</comment>
<accession>A0ABR2IZG4</accession>
<protein>
    <submittedName>
        <fullName evidence="1">DNA-directed RNA polymerase III subunit RPC5</fullName>
    </submittedName>
</protein>
<dbReference type="PANTHER" id="PTHR12069">
    <property type="entry name" value="DNA-DIRECTED RNA POLYMERASES III 80 KDA POLYPEPTIDE RNA POLYMERASE III SUBUNIT 5"/>
    <property type="match status" value="1"/>
</dbReference>
<evidence type="ECO:0000313" key="1">
    <source>
        <dbReference type="EMBL" id="KAK8870675.1"/>
    </source>
</evidence>
<proteinExistence type="predicted"/>
<keyword evidence="1" id="KW-0804">Transcription</keyword>
<dbReference type="Proteomes" id="UP001470230">
    <property type="component" value="Unassembled WGS sequence"/>
</dbReference>
<reference evidence="1 2" key="1">
    <citation type="submission" date="2024-04" db="EMBL/GenBank/DDBJ databases">
        <title>Tritrichomonas musculus Genome.</title>
        <authorList>
            <person name="Alves-Ferreira E."/>
            <person name="Grigg M."/>
            <person name="Lorenzi H."/>
            <person name="Galac M."/>
        </authorList>
    </citation>
    <scope>NUCLEOTIDE SEQUENCE [LARGE SCALE GENOMIC DNA]</scope>
    <source>
        <strain evidence="1 2">EAF2021</strain>
    </source>
</reference>
<keyword evidence="2" id="KW-1185">Reference proteome</keyword>